<feature type="chain" id="PRO_5036164757" description="Secreted protein" evidence="1">
    <location>
        <begin position="27"/>
        <end position="105"/>
    </location>
</feature>
<evidence type="ECO:0000313" key="5">
    <source>
        <dbReference type="Proteomes" id="UP000429607"/>
    </source>
</evidence>
<dbReference type="Proteomes" id="UP000429607">
    <property type="component" value="Unassembled WGS sequence"/>
</dbReference>
<dbReference type="EMBL" id="QXFT01001934">
    <property type="protein sequence ID" value="KAE9307246.1"/>
    <property type="molecule type" value="Genomic_DNA"/>
</dbReference>
<evidence type="ECO:0000313" key="4">
    <source>
        <dbReference type="EMBL" id="KAE9307246.1"/>
    </source>
</evidence>
<gene>
    <name evidence="3" type="ORF">PR001_g17633</name>
    <name evidence="2" type="ORF">PR002_g21920</name>
    <name evidence="4" type="ORF">PR003_g21048</name>
</gene>
<evidence type="ECO:0008006" key="8">
    <source>
        <dbReference type="Google" id="ProtNLM"/>
    </source>
</evidence>
<evidence type="ECO:0000313" key="7">
    <source>
        <dbReference type="Proteomes" id="UP000435112"/>
    </source>
</evidence>
<proteinExistence type="predicted"/>
<keyword evidence="6" id="KW-1185">Reference proteome</keyword>
<dbReference type="EMBL" id="QXFU01002282">
    <property type="protein sequence ID" value="KAE8987908.1"/>
    <property type="molecule type" value="Genomic_DNA"/>
</dbReference>
<reference evidence="5 7" key="1">
    <citation type="submission" date="2018-09" db="EMBL/GenBank/DDBJ databases">
        <title>Genomic investigation of the strawberry pathogen Phytophthora fragariae indicates pathogenicity is determined by transcriptional variation in three key races.</title>
        <authorList>
            <person name="Adams T.M."/>
            <person name="Armitage A.D."/>
            <person name="Sobczyk M.K."/>
            <person name="Bates H.J."/>
            <person name="Dunwell J.M."/>
            <person name="Nellist C.F."/>
            <person name="Harrison R.J."/>
        </authorList>
    </citation>
    <scope>NUCLEOTIDE SEQUENCE [LARGE SCALE GENOMIC DNA]</scope>
    <source>
        <strain evidence="3 5">SCRP249</strain>
        <strain evidence="2 7">SCRP324</strain>
        <strain evidence="4 6">SCRP333</strain>
    </source>
</reference>
<organism evidence="3 5">
    <name type="scientific">Phytophthora rubi</name>
    <dbReference type="NCBI Taxonomy" id="129364"/>
    <lineage>
        <taxon>Eukaryota</taxon>
        <taxon>Sar</taxon>
        <taxon>Stramenopiles</taxon>
        <taxon>Oomycota</taxon>
        <taxon>Peronosporomycetes</taxon>
        <taxon>Peronosporales</taxon>
        <taxon>Peronosporaceae</taxon>
        <taxon>Phytophthora</taxon>
    </lineage>
</organism>
<dbReference type="AlphaFoldDB" id="A0A6A3KC56"/>
<evidence type="ECO:0000313" key="2">
    <source>
        <dbReference type="EMBL" id="KAE8987908.1"/>
    </source>
</evidence>
<evidence type="ECO:0000313" key="3">
    <source>
        <dbReference type="EMBL" id="KAE9004749.1"/>
    </source>
</evidence>
<accession>A0A6A3KC56</accession>
<sequence length="105" mass="11738">MCGSLAFIRSLLPWTVQMTLVRTSKSTRPEKTGLPFSSISRRQRWVPKTGPNFRFDGIRPQLLEVERSCNAQCTSLAAFLAGSSCRVHTVGSTARQLRMALLVLR</sequence>
<comment type="caution">
    <text evidence="3">The sequence shown here is derived from an EMBL/GenBank/DDBJ whole genome shotgun (WGS) entry which is preliminary data.</text>
</comment>
<dbReference type="Proteomes" id="UP000435112">
    <property type="component" value="Unassembled WGS sequence"/>
</dbReference>
<evidence type="ECO:0000256" key="1">
    <source>
        <dbReference type="SAM" id="SignalP"/>
    </source>
</evidence>
<evidence type="ECO:0000313" key="6">
    <source>
        <dbReference type="Proteomes" id="UP000434957"/>
    </source>
</evidence>
<name>A0A6A3KC56_9STRA</name>
<feature type="signal peptide" evidence="1">
    <location>
        <begin position="1"/>
        <end position="26"/>
    </location>
</feature>
<keyword evidence="1" id="KW-0732">Signal</keyword>
<dbReference type="EMBL" id="QXFV01001485">
    <property type="protein sequence ID" value="KAE9004749.1"/>
    <property type="molecule type" value="Genomic_DNA"/>
</dbReference>
<dbReference type="Proteomes" id="UP000434957">
    <property type="component" value="Unassembled WGS sequence"/>
</dbReference>
<protein>
    <recommendedName>
        <fullName evidence="8">Secreted protein</fullName>
    </recommendedName>
</protein>